<evidence type="ECO:0000256" key="1">
    <source>
        <dbReference type="PIRSR" id="PIRSR006661-1"/>
    </source>
</evidence>
<evidence type="ECO:0000259" key="2">
    <source>
        <dbReference type="Pfam" id="PF00733"/>
    </source>
</evidence>
<dbReference type="NCBIfam" id="TIGR00268">
    <property type="entry name" value="ATP-dependent sacrificial sulfur transferase LarE"/>
    <property type="match status" value="1"/>
</dbReference>
<dbReference type="SUPFAM" id="SSF52402">
    <property type="entry name" value="Adenine nucleotide alpha hydrolases-like"/>
    <property type="match status" value="1"/>
</dbReference>
<dbReference type="InterPro" id="IPR014729">
    <property type="entry name" value="Rossmann-like_a/b/a_fold"/>
</dbReference>
<sequence>MNTVNNSFSDEMSSPDQMKKCLEARMEQLAKEDICLAFSGGVDSSLLLKTAADAAAHTGRKVYAVTFDSRLHPSCDLEIARRVAGELGGIHEVITVDELEQESIKNNPVNRCYLCKRHLFSRLAELAEARGIRYILDGTNEDDMHVYRPGIRALKELGIISPLAELHITKAQVKALASEYGISVASRPSTPCMATRLPYGAALDYEVLRRIGEGEAYVRTMVPGNVRLRLHGDIVRLELDPEAFEVFMKGRKEIVSRLKEMGFVYITLDAEGFRSGSMDAGLNGPEVQ</sequence>
<organism evidence="3 4">
    <name type="scientific">Enterocloster bolteae</name>
    <dbReference type="NCBI Taxonomy" id="208479"/>
    <lineage>
        <taxon>Bacteria</taxon>
        <taxon>Bacillati</taxon>
        <taxon>Bacillota</taxon>
        <taxon>Clostridia</taxon>
        <taxon>Lachnospirales</taxon>
        <taxon>Lachnospiraceae</taxon>
        <taxon>Enterocloster</taxon>
    </lineage>
</organism>
<dbReference type="InterPro" id="IPR005232">
    <property type="entry name" value="LarE"/>
</dbReference>
<comment type="caution">
    <text evidence="3">The sequence shown here is derived from an EMBL/GenBank/DDBJ whole genome shotgun (WGS) entry which is preliminary data.</text>
</comment>
<dbReference type="InterPro" id="IPR001962">
    <property type="entry name" value="Asn_synthase"/>
</dbReference>
<reference evidence="3 4" key="1">
    <citation type="submission" date="2018-08" db="EMBL/GenBank/DDBJ databases">
        <title>A genome reference for cultivated species of the human gut microbiota.</title>
        <authorList>
            <person name="Zou Y."/>
            <person name="Xue W."/>
            <person name="Luo G."/>
        </authorList>
    </citation>
    <scope>NUCLEOTIDE SEQUENCE [LARGE SCALE GENOMIC DNA]</scope>
    <source>
        <strain evidence="3 4">AF14-18</strain>
    </source>
</reference>
<dbReference type="CDD" id="cd01990">
    <property type="entry name" value="LarE-like"/>
    <property type="match status" value="1"/>
</dbReference>
<dbReference type="InterPro" id="IPR052188">
    <property type="entry name" value="Ni-pincer_cofactor_biosynth"/>
</dbReference>
<dbReference type="GO" id="GO:0006529">
    <property type="term" value="P:asparagine biosynthetic process"/>
    <property type="evidence" value="ECO:0007669"/>
    <property type="project" value="InterPro"/>
</dbReference>
<protein>
    <submittedName>
        <fullName evidence="3">ATP-dependent sacrificial sulfur transferase LarE</fullName>
    </submittedName>
</protein>
<dbReference type="PANTHER" id="PTHR43169">
    <property type="entry name" value="EXSB FAMILY PROTEIN"/>
    <property type="match status" value="1"/>
</dbReference>
<gene>
    <name evidence="3" type="primary">larE</name>
    <name evidence="3" type="ORF">DWW02_27575</name>
</gene>
<dbReference type="Pfam" id="PF00733">
    <property type="entry name" value="Asn_synthase"/>
    <property type="match status" value="1"/>
</dbReference>
<evidence type="ECO:0000313" key="4">
    <source>
        <dbReference type="Proteomes" id="UP000284543"/>
    </source>
</evidence>
<dbReference type="EMBL" id="QRZM01000021">
    <property type="protein sequence ID" value="RGV70082.1"/>
    <property type="molecule type" value="Genomic_DNA"/>
</dbReference>
<accession>A0A412YUL1</accession>
<dbReference type="Proteomes" id="UP000284543">
    <property type="component" value="Unassembled WGS sequence"/>
</dbReference>
<dbReference type="AlphaFoldDB" id="A0A412YUL1"/>
<dbReference type="RefSeq" id="WP_118019626.1">
    <property type="nucleotide sequence ID" value="NZ_CAUHGS010000025.1"/>
</dbReference>
<evidence type="ECO:0000313" key="3">
    <source>
        <dbReference type="EMBL" id="RGV70082.1"/>
    </source>
</evidence>
<keyword evidence="3" id="KW-0808">Transferase</keyword>
<dbReference type="GO" id="GO:0016783">
    <property type="term" value="F:sulfurtransferase activity"/>
    <property type="evidence" value="ECO:0007669"/>
    <property type="project" value="InterPro"/>
</dbReference>
<feature type="active site" description="Nucleophile and sulfur donor" evidence="1">
    <location>
        <position position="192"/>
    </location>
</feature>
<dbReference type="PANTHER" id="PTHR43169:SF2">
    <property type="entry name" value="NAD_GMP SYNTHASE DOMAIN-CONTAINING PROTEIN"/>
    <property type="match status" value="1"/>
</dbReference>
<proteinExistence type="predicted"/>
<dbReference type="PIRSF" id="PIRSF006661">
    <property type="entry name" value="PP-lp_UCP006661"/>
    <property type="match status" value="1"/>
</dbReference>
<name>A0A412YUL1_9FIRM</name>
<dbReference type="Gene3D" id="3.40.50.620">
    <property type="entry name" value="HUPs"/>
    <property type="match status" value="1"/>
</dbReference>
<dbReference type="GO" id="GO:0004066">
    <property type="term" value="F:asparagine synthase (glutamine-hydrolyzing) activity"/>
    <property type="evidence" value="ECO:0007669"/>
    <property type="project" value="InterPro"/>
</dbReference>
<feature type="domain" description="Asparagine synthetase" evidence="2">
    <location>
        <begin position="19"/>
        <end position="98"/>
    </location>
</feature>